<dbReference type="GO" id="GO:0005634">
    <property type="term" value="C:nucleus"/>
    <property type="evidence" value="ECO:0007669"/>
    <property type="project" value="UniProtKB-SubCell"/>
</dbReference>
<evidence type="ECO:0000256" key="3">
    <source>
        <dbReference type="ARBA" id="ARBA00022723"/>
    </source>
</evidence>
<dbReference type="Gene3D" id="3.30.50.10">
    <property type="entry name" value="Erythroid Transcription Factor GATA-1, subunit A"/>
    <property type="match status" value="1"/>
</dbReference>
<dbReference type="InterPro" id="IPR001628">
    <property type="entry name" value="Znf_hrmn_rcpt"/>
</dbReference>
<dbReference type="GO" id="GO:0008270">
    <property type="term" value="F:zinc ion binding"/>
    <property type="evidence" value="ECO:0007669"/>
    <property type="project" value="UniProtKB-KW"/>
</dbReference>
<dbReference type="GO" id="GO:0003700">
    <property type="term" value="F:DNA-binding transcription factor activity"/>
    <property type="evidence" value="ECO:0007669"/>
    <property type="project" value="InterPro"/>
</dbReference>
<keyword evidence="11" id="KW-0175">Coiled coil</keyword>
<evidence type="ECO:0000256" key="9">
    <source>
        <dbReference type="ARBA" id="ARBA00023170"/>
    </source>
</evidence>
<evidence type="ECO:0000256" key="11">
    <source>
        <dbReference type="SAM" id="Coils"/>
    </source>
</evidence>
<evidence type="ECO:0000256" key="1">
    <source>
        <dbReference type="ARBA" id="ARBA00004123"/>
    </source>
</evidence>
<dbReference type="CDD" id="cd06960">
    <property type="entry name" value="NR_DBD_HNF4A"/>
    <property type="match status" value="1"/>
</dbReference>
<gene>
    <name evidence="13" type="ORF">CAMP_LOCUS18374</name>
</gene>
<dbReference type="Proteomes" id="UP001152747">
    <property type="component" value="Unassembled WGS sequence"/>
</dbReference>
<organism evidence="13 14">
    <name type="scientific">Caenorhabditis angaria</name>
    <dbReference type="NCBI Taxonomy" id="860376"/>
    <lineage>
        <taxon>Eukaryota</taxon>
        <taxon>Metazoa</taxon>
        <taxon>Ecdysozoa</taxon>
        <taxon>Nematoda</taxon>
        <taxon>Chromadorea</taxon>
        <taxon>Rhabditida</taxon>
        <taxon>Rhabditina</taxon>
        <taxon>Rhabditomorpha</taxon>
        <taxon>Rhabditoidea</taxon>
        <taxon>Rhabditidae</taxon>
        <taxon>Peloderinae</taxon>
        <taxon>Caenorhabditis</taxon>
    </lineage>
</organism>
<dbReference type="EMBL" id="CANHGI010000006">
    <property type="protein sequence ID" value="CAI5455737.1"/>
    <property type="molecule type" value="Genomic_DNA"/>
</dbReference>
<keyword evidence="10" id="KW-0539">Nucleus</keyword>
<accession>A0A9P1J2Z6</accession>
<evidence type="ECO:0000256" key="8">
    <source>
        <dbReference type="ARBA" id="ARBA00023163"/>
    </source>
</evidence>
<evidence type="ECO:0000259" key="12">
    <source>
        <dbReference type="PROSITE" id="PS51030"/>
    </source>
</evidence>
<dbReference type="PROSITE" id="PS51030">
    <property type="entry name" value="NUCLEAR_REC_DBD_2"/>
    <property type="match status" value="1"/>
</dbReference>
<evidence type="ECO:0000256" key="2">
    <source>
        <dbReference type="ARBA" id="ARBA00005993"/>
    </source>
</evidence>
<dbReference type="Pfam" id="PF00105">
    <property type="entry name" value="zf-C4"/>
    <property type="match status" value="1"/>
</dbReference>
<evidence type="ECO:0000313" key="14">
    <source>
        <dbReference type="Proteomes" id="UP001152747"/>
    </source>
</evidence>
<comment type="similarity">
    <text evidence="2">Belongs to the nuclear hormone receptor family.</text>
</comment>
<keyword evidence="8" id="KW-0804">Transcription</keyword>
<evidence type="ECO:0000256" key="5">
    <source>
        <dbReference type="ARBA" id="ARBA00022833"/>
    </source>
</evidence>
<dbReference type="PANTHER" id="PTHR46397:SF3">
    <property type="entry name" value="NR LBD DOMAIN-CONTAINING PROTEIN-RELATED"/>
    <property type="match status" value="1"/>
</dbReference>
<keyword evidence="7" id="KW-0238">DNA-binding</keyword>
<dbReference type="PRINTS" id="PR00047">
    <property type="entry name" value="STROIDFINGER"/>
</dbReference>
<evidence type="ECO:0000256" key="7">
    <source>
        <dbReference type="ARBA" id="ARBA00023125"/>
    </source>
</evidence>
<dbReference type="InterPro" id="IPR049636">
    <property type="entry name" value="HNF4-like_DBD"/>
</dbReference>
<dbReference type="AlphaFoldDB" id="A0A9P1J2Z6"/>
<dbReference type="GO" id="GO:0000978">
    <property type="term" value="F:RNA polymerase II cis-regulatory region sequence-specific DNA binding"/>
    <property type="evidence" value="ECO:0007669"/>
    <property type="project" value="InterPro"/>
</dbReference>
<keyword evidence="14" id="KW-1185">Reference proteome</keyword>
<keyword evidence="9" id="KW-0675">Receptor</keyword>
<proteinExistence type="inferred from homology"/>
<evidence type="ECO:0000256" key="4">
    <source>
        <dbReference type="ARBA" id="ARBA00022771"/>
    </source>
</evidence>
<keyword evidence="4" id="KW-0863">Zinc-finger</keyword>
<reference evidence="13" key="1">
    <citation type="submission" date="2022-11" db="EMBL/GenBank/DDBJ databases">
        <authorList>
            <person name="Kikuchi T."/>
        </authorList>
    </citation>
    <scope>NUCLEOTIDE SEQUENCE</scope>
    <source>
        <strain evidence="13">PS1010</strain>
    </source>
</reference>
<dbReference type="PROSITE" id="PS00031">
    <property type="entry name" value="NUCLEAR_REC_DBD_1"/>
    <property type="match status" value="1"/>
</dbReference>
<evidence type="ECO:0000256" key="10">
    <source>
        <dbReference type="ARBA" id="ARBA00023242"/>
    </source>
</evidence>
<dbReference type="SUPFAM" id="SSF57716">
    <property type="entry name" value="Glucocorticoid receptor-like (DNA-binding domain)"/>
    <property type="match status" value="1"/>
</dbReference>
<sequence length="385" mass="44486">MYLGSYNCKGKLLEPLPDLSTIMNDNKMPTATNWPNLPPFLSYEEQQRQQAEQQIQQVQQIQQIQQQNPFDVDMNTIRTNAPQMMPNFLPRFGFQLPEFDYRMNEFSRAGLFGACSLSGQFPTHQLAQTFNLGTNNTIAENLQIPPPPLLANQSTVIQRVPVATPPNVEKPPILSAEYQPEKVDEEMNGFDMTKHSQQFPSEVDKMAQKLHIEKMDARMREDLLFNTQFYPTAMPLDMTSTGFLKQEINIPLMDPSLDYAHIHPLMIKKDLSPLQDCMVCQSTHANGLHFGARTCAACAAFFRRTISDEKRYVCKRNQRCHNASRDGTGYRKICRSCRMKRCLEVGMLSENVQHKRTRREPTPQRKMHFDNIFHPGFYQHIQPRQ</sequence>
<keyword evidence="5" id="KW-0862">Zinc</keyword>
<dbReference type="InterPro" id="IPR013088">
    <property type="entry name" value="Znf_NHR/GATA"/>
</dbReference>
<evidence type="ECO:0000313" key="13">
    <source>
        <dbReference type="EMBL" id="CAI5455737.1"/>
    </source>
</evidence>
<name>A0A9P1J2Z6_9PELO</name>
<keyword evidence="3" id="KW-0479">Metal-binding</keyword>
<feature type="domain" description="Nuclear receptor" evidence="12">
    <location>
        <begin position="274"/>
        <end position="354"/>
    </location>
</feature>
<protein>
    <recommendedName>
        <fullName evidence="12">Nuclear receptor domain-containing protein</fullName>
    </recommendedName>
</protein>
<dbReference type="PANTHER" id="PTHR46397">
    <property type="entry name" value="NUCLEAR HORMONE RECEPTOR FAMILY-RELATED"/>
    <property type="match status" value="1"/>
</dbReference>
<comment type="caution">
    <text evidence="13">The sequence shown here is derived from an EMBL/GenBank/DDBJ whole genome shotgun (WGS) entry which is preliminary data.</text>
</comment>
<evidence type="ECO:0000256" key="6">
    <source>
        <dbReference type="ARBA" id="ARBA00023015"/>
    </source>
</evidence>
<dbReference type="OrthoDB" id="9996608at2759"/>
<comment type="subcellular location">
    <subcellularLocation>
        <location evidence="1">Nucleus</location>
    </subcellularLocation>
</comment>
<dbReference type="SMART" id="SM00399">
    <property type="entry name" value="ZnF_C4"/>
    <property type="match status" value="1"/>
</dbReference>
<feature type="coiled-coil region" evidence="11">
    <location>
        <begin position="41"/>
        <end position="68"/>
    </location>
</feature>
<keyword evidence="6" id="KW-0805">Transcription regulation</keyword>